<dbReference type="EMBL" id="CAEZVQ010000054">
    <property type="protein sequence ID" value="CAB4634634.1"/>
    <property type="molecule type" value="Genomic_DNA"/>
</dbReference>
<evidence type="ECO:0000313" key="2">
    <source>
        <dbReference type="EMBL" id="CAB4634634.1"/>
    </source>
</evidence>
<protein>
    <submittedName>
        <fullName evidence="1">Unannotated protein</fullName>
    </submittedName>
</protein>
<reference evidence="1" key="1">
    <citation type="submission" date="2020-05" db="EMBL/GenBank/DDBJ databases">
        <authorList>
            <person name="Chiriac C."/>
            <person name="Salcher M."/>
            <person name="Ghai R."/>
            <person name="Kavagutti S V."/>
        </authorList>
    </citation>
    <scope>NUCLEOTIDE SEQUENCE</scope>
</reference>
<sequence length="242" mass="27335">MKPNGTPQPPDGCPITPRTTSVFRVRQLHIGQFPPCIEPDLLCEILPFAHSTNSEGIQWVAVRVTVDPPGRQSETLNGWIMRNVLENLPYLRALTWQAPRDLSLMSDLQATGLSSAGRRQPSARVRRNLKPIHGHELQAAWRAGRRPILRTQAFLEKALAHIPFEHKAHTSKALQLLQNRSLNRDERAEVIAALNRITEFVSAWEEWPTALELESLNPFPEGFFDGIDIDDLFGDEHPDDPL</sequence>
<dbReference type="EMBL" id="CAEZTQ010000009">
    <property type="protein sequence ID" value="CAB4564145.1"/>
    <property type="molecule type" value="Genomic_DNA"/>
</dbReference>
<accession>A0A6J6DMC1</accession>
<dbReference type="AlphaFoldDB" id="A0A6J6DMC1"/>
<name>A0A6J6DMC1_9ZZZZ</name>
<evidence type="ECO:0000313" key="1">
    <source>
        <dbReference type="EMBL" id="CAB4564145.1"/>
    </source>
</evidence>
<organism evidence="1">
    <name type="scientific">freshwater metagenome</name>
    <dbReference type="NCBI Taxonomy" id="449393"/>
    <lineage>
        <taxon>unclassified sequences</taxon>
        <taxon>metagenomes</taxon>
        <taxon>ecological metagenomes</taxon>
    </lineage>
</organism>
<proteinExistence type="predicted"/>
<gene>
    <name evidence="1" type="ORF">UFOPK1704_00103</name>
    <name evidence="2" type="ORF">UFOPK2086_00557</name>
</gene>